<comment type="caution">
    <text evidence="1">The sequence shown here is derived from an EMBL/GenBank/DDBJ whole genome shotgun (WGS) entry which is preliminary data.</text>
</comment>
<gene>
    <name evidence="1" type="ORF">CDAR_99211</name>
</gene>
<evidence type="ECO:0000313" key="1">
    <source>
        <dbReference type="EMBL" id="GIY03270.1"/>
    </source>
</evidence>
<proteinExistence type="predicted"/>
<protein>
    <submittedName>
        <fullName evidence="1">Uncharacterized protein</fullName>
    </submittedName>
</protein>
<reference evidence="1 2" key="1">
    <citation type="submission" date="2021-06" db="EMBL/GenBank/DDBJ databases">
        <title>Caerostris darwini draft genome.</title>
        <authorList>
            <person name="Kono N."/>
            <person name="Arakawa K."/>
        </authorList>
    </citation>
    <scope>NUCLEOTIDE SEQUENCE [LARGE SCALE GENOMIC DNA]</scope>
</reference>
<keyword evidence="2" id="KW-1185">Reference proteome</keyword>
<dbReference type="Proteomes" id="UP001054837">
    <property type="component" value="Unassembled WGS sequence"/>
</dbReference>
<name>A0AAV4Q1G2_9ARAC</name>
<evidence type="ECO:0000313" key="2">
    <source>
        <dbReference type="Proteomes" id="UP001054837"/>
    </source>
</evidence>
<accession>A0AAV4Q1G2</accession>
<dbReference type="AlphaFoldDB" id="A0AAV4Q1G2"/>
<sequence length="102" mass="11939">MSPNRRKLSFYECTQIHRSSNTFQGSGMTKFPNSTEKYPQLNESHYLGIKVHPSDDDPVLVYLHSIFEYPSVLHNLLVIIISNDCWKSSKANFFFKMAKWHI</sequence>
<organism evidence="1 2">
    <name type="scientific">Caerostris darwini</name>
    <dbReference type="NCBI Taxonomy" id="1538125"/>
    <lineage>
        <taxon>Eukaryota</taxon>
        <taxon>Metazoa</taxon>
        <taxon>Ecdysozoa</taxon>
        <taxon>Arthropoda</taxon>
        <taxon>Chelicerata</taxon>
        <taxon>Arachnida</taxon>
        <taxon>Araneae</taxon>
        <taxon>Araneomorphae</taxon>
        <taxon>Entelegynae</taxon>
        <taxon>Araneoidea</taxon>
        <taxon>Araneidae</taxon>
        <taxon>Caerostris</taxon>
    </lineage>
</organism>
<dbReference type="EMBL" id="BPLQ01003787">
    <property type="protein sequence ID" value="GIY03270.1"/>
    <property type="molecule type" value="Genomic_DNA"/>
</dbReference>